<protein>
    <submittedName>
        <fullName evidence="1">Uncharacterized protein</fullName>
    </submittedName>
</protein>
<sequence length="110" mass="11256">MRGGGLGGGGVRLKVLGVAERCPARCPGQPATRGSLVVPPGQPSHAPLLAKVGSAALFPFPIPPHATPFLLLACVVGVLRATLAQICGREDALHLRCSPRPQARLTQALA</sequence>
<keyword evidence="2" id="KW-1185">Reference proteome</keyword>
<dbReference type="Proteomes" id="UP000324222">
    <property type="component" value="Unassembled WGS sequence"/>
</dbReference>
<name>A0A5B7IR30_PORTR</name>
<gene>
    <name evidence="1" type="ORF">E2C01_079613</name>
</gene>
<dbReference type="AlphaFoldDB" id="A0A5B7IR30"/>
<comment type="caution">
    <text evidence="1">The sequence shown here is derived from an EMBL/GenBank/DDBJ whole genome shotgun (WGS) entry which is preliminary data.</text>
</comment>
<organism evidence="1 2">
    <name type="scientific">Portunus trituberculatus</name>
    <name type="common">Swimming crab</name>
    <name type="synonym">Neptunus trituberculatus</name>
    <dbReference type="NCBI Taxonomy" id="210409"/>
    <lineage>
        <taxon>Eukaryota</taxon>
        <taxon>Metazoa</taxon>
        <taxon>Ecdysozoa</taxon>
        <taxon>Arthropoda</taxon>
        <taxon>Crustacea</taxon>
        <taxon>Multicrustacea</taxon>
        <taxon>Malacostraca</taxon>
        <taxon>Eumalacostraca</taxon>
        <taxon>Eucarida</taxon>
        <taxon>Decapoda</taxon>
        <taxon>Pleocyemata</taxon>
        <taxon>Brachyura</taxon>
        <taxon>Eubrachyura</taxon>
        <taxon>Portunoidea</taxon>
        <taxon>Portunidae</taxon>
        <taxon>Portuninae</taxon>
        <taxon>Portunus</taxon>
    </lineage>
</organism>
<dbReference type="EMBL" id="VSRR010066643">
    <property type="protein sequence ID" value="MPC84863.1"/>
    <property type="molecule type" value="Genomic_DNA"/>
</dbReference>
<accession>A0A5B7IR30</accession>
<proteinExistence type="predicted"/>
<evidence type="ECO:0000313" key="1">
    <source>
        <dbReference type="EMBL" id="MPC84863.1"/>
    </source>
</evidence>
<evidence type="ECO:0000313" key="2">
    <source>
        <dbReference type="Proteomes" id="UP000324222"/>
    </source>
</evidence>
<reference evidence="1 2" key="1">
    <citation type="submission" date="2019-05" db="EMBL/GenBank/DDBJ databases">
        <title>Another draft genome of Portunus trituberculatus and its Hox gene families provides insights of decapod evolution.</title>
        <authorList>
            <person name="Jeong J.-H."/>
            <person name="Song I."/>
            <person name="Kim S."/>
            <person name="Choi T."/>
            <person name="Kim D."/>
            <person name="Ryu S."/>
            <person name="Kim W."/>
        </authorList>
    </citation>
    <scope>NUCLEOTIDE SEQUENCE [LARGE SCALE GENOMIC DNA]</scope>
    <source>
        <tissue evidence="1">Muscle</tissue>
    </source>
</reference>